<comment type="caution">
    <text evidence="1">The sequence shown here is derived from an EMBL/GenBank/DDBJ whole genome shotgun (WGS) entry which is preliminary data.</text>
</comment>
<reference evidence="1" key="1">
    <citation type="submission" date="2019-05" db="EMBL/GenBank/DDBJ databases">
        <authorList>
            <person name="Castillo A."/>
            <person name="Giampetruzzi A."/>
            <person name="Landa B."/>
            <person name="Saponari M."/>
            <person name="Almeida R.P.P."/>
            <person name="Moralejo E."/>
            <person name="Marco-Noales E."/>
            <person name="Velasco-Amo M.P."/>
            <person name="Roman-Ecija M."/>
            <person name="Navarro I."/>
            <person name="Monterde A."/>
            <person name="Barbe S."/>
        </authorList>
    </citation>
    <scope>NUCLEOTIDE SEQUENCE</scope>
    <source>
        <strain evidence="1">XYL1981</strain>
    </source>
</reference>
<dbReference type="AlphaFoldDB" id="A0A9Q4QT22"/>
<evidence type="ECO:0000313" key="1">
    <source>
        <dbReference type="EMBL" id="MRU23608.1"/>
    </source>
</evidence>
<accession>A0A9Q4QT22</accession>
<dbReference type="PANTHER" id="PTHR39431">
    <property type="entry name" value="FRPA/C-RELATED PROTEIN"/>
    <property type="match status" value="1"/>
</dbReference>
<gene>
    <name evidence="1" type="ORF">FG476_05830</name>
</gene>
<proteinExistence type="predicted"/>
<sequence length="435" mass="47862">MMTSSYFYFDQTTLNLANTYSNAGNDCAMYHTLSDAFKASGSDARLANGLKNAGDINSGQGPYAQYVRGMMYEAGREAGINIDAALFQRVSNLLANNVMRDALQDNGLSFDKVISRDVKAAIVDLGLPIDKWAGTVGAAFPMSVGGLGMDPNSEFYQSVENFYRDHGYTPGDRAGRFFDLLDDNYAGLVQVVKDPIAFDKLAHTIADNALNRYGAIIKNRIETLKIVGELGSDLVHSDGFSGMWDSIRNAANKRYQSEKELYQTLYGGADDVLSGTTATWNRWMQPLFDQLLDMVRDSIQHGADAVRQTLHDWWTHIGDAYHRLSEKLHTDNASLLDLLHDLFRNSRDERDPLVLDLDGDGIETVAAGKHILFDHDGDGIKHASGWVKPDDGFLVLDRNGNGRIDDGSELFGADTILANGHKATSGFDALRSKPT</sequence>
<dbReference type="PANTHER" id="PTHR39431:SF1">
    <property type="entry name" value="FRPA_C-RELATED PROTEIN"/>
    <property type="match status" value="1"/>
</dbReference>
<reference evidence="1" key="2">
    <citation type="journal article" date="2020" name="Appl. Environ. Microbiol.">
        <title>Multiple intercontinental introductions associated with the emergence of a plant pathogen in Europe.</title>
        <authorList>
            <person name="Landa B.B."/>
            <person name="Castillo A.I."/>
            <person name="Giampetruzzi A."/>
            <person name="Kahn A."/>
            <person name="Roman-Ecija M."/>
            <person name="Velasco-Amo M.P."/>
            <person name="Navas-Cortes J.A."/>
            <person name="Marco-Noales E."/>
            <person name="Barbe S."/>
            <person name="Moralejo E."/>
            <person name="Coletta-Filho H.D."/>
            <person name="Saldarelli P."/>
            <person name="Saponari M."/>
            <person name="Almeida R.P.P."/>
        </authorList>
    </citation>
    <scope>NUCLEOTIDE SEQUENCE</scope>
    <source>
        <strain evidence="1">XYL1981</strain>
    </source>
</reference>
<organism evidence="1 2">
    <name type="scientific">Xylella fastidiosa subsp. multiplex</name>
    <dbReference type="NCBI Taxonomy" id="644357"/>
    <lineage>
        <taxon>Bacteria</taxon>
        <taxon>Pseudomonadati</taxon>
        <taxon>Pseudomonadota</taxon>
        <taxon>Gammaproteobacteria</taxon>
        <taxon>Lysobacterales</taxon>
        <taxon>Lysobacteraceae</taxon>
        <taxon>Xylella</taxon>
    </lineage>
</organism>
<evidence type="ECO:0000313" key="2">
    <source>
        <dbReference type="Proteomes" id="UP000474061"/>
    </source>
</evidence>
<name>A0A9Q4QT22_XYLFS</name>
<dbReference type="Proteomes" id="UP000474061">
    <property type="component" value="Unassembled WGS sequence"/>
</dbReference>
<protein>
    <submittedName>
        <fullName evidence="1">Bacteriocin</fullName>
    </submittedName>
</protein>
<dbReference type="EMBL" id="VDCJ01000342">
    <property type="protein sequence ID" value="MRU23608.1"/>
    <property type="molecule type" value="Genomic_DNA"/>
</dbReference>